<dbReference type="InterPro" id="IPR029061">
    <property type="entry name" value="THDP-binding"/>
</dbReference>
<dbReference type="PANTHER" id="PTHR43380:SF1">
    <property type="entry name" value="2-OXOISOVALERATE DEHYDROGENASE SUBUNIT ALPHA, MITOCHONDRIAL"/>
    <property type="match status" value="1"/>
</dbReference>
<evidence type="ECO:0000256" key="4">
    <source>
        <dbReference type="RuleBase" id="RU365014"/>
    </source>
</evidence>
<feature type="domain" description="Dehydrogenase E1 component" evidence="5">
    <location>
        <begin position="48"/>
        <end position="301"/>
    </location>
</feature>
<evidence type="ECO:0000256" key="3">
    <source>
        <dbReference type="ARBA" id="ARBA00023052"/>
    </source>
</evidence>
<organism evidence="6 7">
    <name type="scientific">Nocardiopsis codii</name>
    <dbReference type="NCBI Taxonomy" id="3065942"/>
    <lineage>
        <taxon>Bacteria</taxon>
        <taxon>Bacillati</taxon>
        <taxon>Actinomycetota</taxon>
        <taxon>Actinomycetes</taxon>
        <taxon>Streptosporangiales</taxon>
        <taxon>Nocardiopsidaceae</taxon>
        <taxon>Nocardiopsis</taxon>
    </lineage>
</organism>
<evidence type="ECO:0000256" key="2">
    <source>
        <dbReference type="ARBA" id="ARBA00023002"/>
    </source>
</evidence>
<keyword evidence="2 4" id="KW-0560">Oxidoreductase</keyword>
<evidence type="ECO:0000256" key="1">
    <source>
        <dbReference type="ARBA" id="ARBA00001964"/>
    </source>
</evidence>
<dbReference type="InterPro" id="IPR050771">
    <property type="entry name" value="Alpha-ketoacid_DH_E1_comp"/>
</dbReference>
<protein>
    <recommendedName>
        <fullName evidence="4">2-oxoisovalerate dehydrogenase subunit alpha</fullName>
        <ecNumber evidence="4">1.2.4.4</ecNumber>
    </recommendedName>
    <alternativeName>
        <fullName evidence="4">Branched-chain alpha-keto acid dehydrogenase E1 component alpha chain</fullName>
    </alternativeName>
</protein>
<dbReference type="SUPFAM" id="SSF52518">
    <property type="entry name" value="Thiamin diphosphate-binding fold (THDP-binding)"/>
    <property type="match status" value="1"/>
</dbReference>
<evidence type="ECO:0000313" key="6">
    <source>
        <dbReference type="EMBL" id="MEE2040589.1"/>
    </source>
</evidence>
<evidence type="ECO:0000313" key="7">
    <source>
        <dbReference type="Proteomes" id="UP001356095"/>
    </source>
</evidence>
<keyword evidence="3 4" id="KW-0786">Thiamine pyrophosphate</keyword>
<dbReference type="InterPro" id="IPR001017">
    <property type="entry name" value="DH_E1"/>
</dbReference>
<sequence>MKHTDERSRPAPPPSAVEPVRLVDRFGRRVEHPLFTAPDSTRLAGLHRAMVIGRRFNQQASALARQGRLAVYPSSTGQEASQVGGVLALSERDWLFPSYRDSVALVAHGVDPAETLTLFRGGWHAGYDPHRYRCAPQCTPLATNASHAVGLTYAARSRGRDVAALALMGDGATSEGDAHEAYDFAAVWNAPVVFLVRNDHWAVSAPLHQGTATQAHRDLGHGMKGYRVDGGDAAAVYAVVSRALAEARAGGGPSVVEAVAYREGPGADAPRRHPDGTEAERWRERDPITRLEALLREECLLGDPWETERALAGFAAEAEGTASVVRMALEDGLGADALFRDAYSTIPPLLERRRRELADELREV</sequence>
<evidence type="ECO:0000259" key="5">
    <source>
        <dbReference type="Pfam" id="PF00676"/>
    </source>
</evidence>
<comment type="caution">
    <text evidence="6">The sequence shown here is derived from an EMBL/GenBank/DDBJ whole genome shotgun (WGS) entry which is preliminary data.</text>
</comment>
<keyword evidence="7" id="KW-1185">Reference proteome</keyword>
<gene>
    <name evidence="6" type="ORF">Q8791_25535</name>
</gene>
<dbReference type="EMBL" id="JAUZMY010000031">
    <property type="protein sequence ID" value="MEE2040589.1"/>
    <property type="molecule type" value="Genomic_DNA"/>
</dbReference>
<comment type="cofactor">
    <cofactor evidence="1 4">
        <name>thiamine diphosphate</name>
        <dbReference type="ChEBI" id="CHEBI:58937"/>
    </cofactor>
</comment>
<comment type="similarity">
    <text evidence="4">Belongs to the BCKDHA family.</text>
</comment>
<reference evidence="6 7" key="1">
    <citation type="submission" date="2023-08" db="EMBL/GenBank/DDBJ databases">
        <authorList>
            <person name="Girao M."/>
            <person name="Carvalho M.F."/>
        </authorList>
    </citation>
    <scope>NUCLEOTIDE SEQUENCE [LARGE SCALE GENOMIC DNA]</scope>
    <source>
        <strain evidence="6 7">CT-R113</strain>
    </source>
</reference>
<dbReference type="PANTHER" id="PTHR43380">
    <property type="entry name" value="2-OXOISOVALERATE DEHYDROGENASE SUBUNIT ALPHA, MITOCHONDRIAL"/>
    <property type="match status" value="1"/>
</dbReference>
<dbReference type="Proteomes" id="UP001356095">
    <property type="component" value="Unassembled WGS sequence"/>
</dbReference>
<dbReference type="Gene3D" id="3.40.50.970">
    <property type="match status" value="1"/>
</dbReference>
<name>A0ABU7KFA6_9ACTN</name>
<dbReference type="CDD" id="cd02000">
    <property type="entry name" value="TPP_E1_PDC_ADC_BCADC"/>
    <property type="match status" value="1"/>
</dbReference>
<comment type="catalytic activity">
    <reaction evidence="4">
        <text>N(6)-[(R)-lipoyl]-L-lysyl-[protein] + 3-methyl-2-oxobutanoate + H(+) = N(6)-[(R)-S(8)-2-methylpropanoyldihydrolipoyl]-L-lysyl-[protein] + CO2</text>
        <dbReference type="Rhea" id="RHEA:13457"/>
        <dbReference type="Rhea" id="RHEA-COMP:10474"/>
        <dbReference type="Rhea" id="RHEA-COMP:10497"/>
        <dbReference type="ChEBI" id="CHEBI:11851"/>
        <dbReference type="ChEBI" id="CHEBI:15378"/>
        <dbReference type="ChEBI" id="CHEBI:16526"/>
        <dbReference type="ChEBI" id="CHEBI:83099"/>
        <dbReference type="ChEBI" id="CHEBI:83142"/>
        <dbReference type="EC" id="1.2.4.4"/>
    </reaction>
</comment>
<accession>A0ABU7KFA6</accession>
<dbReference type="EC" id="1.2.4.4" evidence="4"/>
<proteinExistence type="inferred from homology"/>
<dbReference type="RefSeq" id="WP_330094347.1">
    <property type="nucleotide sequence ID" value="NZ_JAUZMY010000031.1"/>
</dbReference>
<dbReference type="Pfam" id="PF00676">
    <property type="entry name" value="E1_dh"/>
    <property type="match status" value="1"/>
</dbReference>
<comment type="function">
    <text evidence="4">The branched-chain alpha-keto dehydrogenase complex catalyzes the overall conversion of alpha-keto acids to acyl-CoA and CO(2). It contains multiple copies of three enzymatic components: branched-chain alpha-keto acid decarboxylase (E1), lipoamide acyltransferase (E2) and lipoamide dehydrogenase (E3).</text>
</comment>